<dbReference type="AlphaFoldDB" id="A0A844B6L4"/>
<evidence type="ECO:0000313" key="3">
    <source>
        <dbReference type="Proteomes" id="UP000487350"/>
    </source>
</evidence>
<protein>
    <submittedName>
        <fullName evidence="2">Uncharacterized protein</fullName>
    </submittedName>
</protein>
<evidence type="ECO:0000313" key="2">
    <source>
        <dbReference type="EMBL" id="MRD48802.1"/>
    </source>
</evidence>
<evidence type="ECO:0000256" key="1">
    <source>
        <dbReference type="SAM" id="Phobius"/>
    </source>
</evidence>
<dbReference type="RefSeq" id="WP_153586123.1">
    <property type="nucleotide sequence ID" value="NZ_WJBU01000016.1"/>
</dbReference>
<sequence>MTKTIDSKGESRVLSLDLHGWEAVMLVSLALAAAAAISVGWATYKVVMFQREEAREAALKIAEAQKESSRAIEHAATLGVSVNNLEEFTKSTEAKLRTQYGELRKFVEAEEKRNLELIDDFNRNRDALDAARKDSAASVVAAKKVLAEMEVALKAQQDMRDRMLELVTPRRLSDLAPV</sequence>
<keyword evidence="3" id="KW-1185">Reference proteome</keyword>
<name>A0A844B6L4_9BURK</name>
<organism evidence="2 3">
    <name type="scientific">Caenimonas koreensis DSM 17982</name>
    <dbReference type="NCBI Taxonomy" id="1121255"/>
    <lineage>
        <taxon>Bacteria</taxon>
        <taxon>Pseudomonadati</taxon>
        <taxon>Pseudomonadota</taxon>
        <taxon>Betaproteobacteria</taxon>
        <taxon>Burkholderiales</taxon>
        <taxon>Comamonadaceae</taxon>
        <taxon>Caenimonas</taxon>
    </lineage>
</organism>
<keyword evidence="1" id="KW-1133">Transmembrane helix</keyword>
<feature type="transmembrane region" description="Helical" evidence="1">
    <location>
        <begin position="23"/>
        <end position="44"/>
    </location>
</feature>
<gene>
    <name evidence="2" type="ORF">GHT07_16060</name>
</gene>
<dbReference type="EMBL" id="WJBU01000016">
    <property type="protein sequence ID" value="MRD48802.1"/>
    <property type="molecule type" value="Genomic_DNA"/>
</dbReference>
<reference evidence="2 3" key="1">
    <citation type="submission" date="2019-11" db="EMBL/GenBank/DDBJ databases">
        <title>Caenimonas koreensis gen. nov., sp. nov., isolated from activated sludge.</title>
        <authorList>
            <person name="Seung H.R."/>
        </authorList>
    </citation>
    <scope>NUCLEOTIDE SEQUENCE [LARGE SCALE GENOMIC DNA]</scope>
    <source>
        <strain evidence="2 3">EMB320</strain>
    </source>
</reference>
<accession>A0A844B6L4</accession>
<keyword evidence="1" id="KW-0812">Transmembrane</keyword>
<proteinExistence type="predicted"/>
<comment type="caution">
    <text evidence="2">The sequence shown here is derived from an EMBL/GenBank/DDBJ whole genome shotgun (WGS) entry which is preliminary data.</text>
</comment>
<keyword evidence="1" id="KW-0472">Membrane</keyword>
<dbReference type="Proteomes" id="UP000487350">
    <property type="component" value="Unassembled WGS sequence"/>
</dbReference>